<accession>A0A284RCY6</accession>
<feature type="compositionally biased region" description="Polar residues" evidence="1">
    <location>
        <begin position="108"/>
        <end position="121"/>
    </location>
</feature>
<proteinExistence type="predicted"/>
<feature type="region of interest" description="Disordered" evidence="1">
    <location>
        <begin position="141"/>
        <end position="230"/>
    </location>
</feature>
<dbReference type="OrthoDB" id="2999217at2759"/>
<sequence>MAEPTDPAELTVLKAYDDAYGKLTELQDNLPDADSEGTMDAWVLNMHSLWKIVGANWQKAGVSSRAWCGVETELVELIPKIHEDSITVAFTEYNKLVACAKTPANQARSQVSSSPIQQHQESVAPPANLSRQTTLTLQTPKQLLPPATPPCQASSAPVMPKAKTSVLPPHEPVPSQTRRPSLSMTKANTGASSLFPPKPSAGPSFLGLRETNSSKTGPSAAIQSSGSHLQTVNVKARTTIIQRSQSGPLDQDDEDEQSHGVMVNEEHVEESGGEDGISQGQGDDAPTPPMGGSVDEGKGPNSDDTSSPPPTQSHRKKIQMLFIFDDATGDFADPYRSTFLPRPRARTPQDQAPHRSTHPCASPTDPDTTYLQVAQGSKPLNVKKDRKHCVESSSKKDVKGQEKEVVAHKRTRDEDNAAAAVDKPASKKLKSTDTKGNIVEGVLFFCFF</sequence>
<feature type="compositionally biased region" description="Polar residues" evidence="1">
    <location>
        <begin position="210"/>
        <end position="230"/>
    </location>
</feature>
<feature type="compositionally biased region" description="Basic and acidic residues" evidence="1">
    <location>
        <begin position="388"/>
        <end position="415"/>
    </location>
</feature>
<feature type="region of interest" description="Disordered" evidence="1">
    <location>
        <begin position="381"/>
        <end position="419"/>
    </location>
</feature>
<dbReference type="AlphaFoldDB" id="A0A284RCY6"/>
<keyword evidence="3" id="KW-1185">Reference proteome</keyword>
<dbReference type="EMBL" id="FUEG01000007">
    <property type="protein sequence ID" value="SJL06604.1"/>
    <property type="molecule type" value="Genomic_DNA"/>
</dbReference>
<dbReference type="OMA" id="AWAGINS"/>
<name>A0A284RCY6_ARMOS</name>
<evidence type="ECO:0000313" key="3">
    <source>
        <dbReference type="Proteomes" id="UP000219338"/>
    </source>
</evidence>
<reference evidence="3" key="1">
    <citation type="journal article" date="2017" name="Nat. Ecol. Evol.">
        <title>Genome expansion and lineage-specific genetic innovations in the forest pathogenic fungi Armillaria.</title>
        <authorList>
            <person name="Sipos G."/>
            <person name="Prasanna A.N."/>
            <person name="Walter M.C."/>
            <person name="O'Connor E."/>
            <person name="Balint B."/>
            <person name="Krizsan K."/>
            <person name="Kiss B."/>
            <person name="Hess J."/>
            <person name="Varga T."/>
            <person name="Slot J."/>
            <person name="Riley R."/>
            <person name="Boka B."/>
            <person name="Rigling D."/>
            <person name="Barry K."/>
            <person name="Lee J."/>
            <person name="Mihaltcheva S."/>
            <person name="LaButti K."/>
            <person name="Lipzen A."/>
            <person name="Waldron R."/>
            <person name="Moloney N.M."/>
            <person name="Sperisen C."/>
            <person name="Kredics L."/>
            <person name="Vagvoelgyi C."/>
            <person name="Patrignani A."/>
            <person name="Fitzpatrick D."/>
            <person name="Nagy I."/>
            <person name="Doyle S."/>
            <person name="Anderson J.B."/>
            <person name="Grigoriev I.V."/>
            <person name="Gueldener U."/>
            <person name="Muensterkoetter M."/>
            <person name="Nagy L.G."/>
        </authorList>
    </citation>
    <scope>NUCLEOTIDE SEQUENCE [LARGE SCALE GENOMIC DNA]</scope>
    <source>
        <strain evidence="3">C18/9</strain>
    </source>
</reference>
<evidence type="ECO:0000313" key="2">
    <source>
        <dbReference type="EMBL" id="SJL06604.1"/>
    </source>
</evidence>
<gene>
    <name evidence="2" type="ORF">ARMOST_09946</name>
</gene>
<protein>
    <submittedName>
        <fullName evidence="2">Uncharacterized protein</fullName>
    </submittedName>
</protein>
<organism evidence="2 3">
    <name type="scientific">Armillaria ostoyae</name>
    <name type="common">Armillaria root rot fungus</name>
    <dbReference type="NCBI Taxonomy" id="47428"/>
    <lineage>
        <taxon>Eukaryota</taxon>
        <taxon>Fungi</taxon>
        <taxon>Dikarya</taxon>
        <taxon>Basidiomycota</taxon>
        <taxon>Agaricomycotina</taxon>
        <taxon>Agaricomycetes</taxon>
        <taxon>Agaricomycetidae</taxon>
        <taxon>Agaricales</taxon>
        <taxon>Marasmiineae</taxon>
        <taxon>Physalacriaceae</taxon>
        <taxon>Armillaria</taxon>
    </lineage>
</organism>
<feature type="region of interest" description="Disordered" evidence="1">
    <location>
        <begin position="108"/>
        <end position="129"/>
    </location>
</feature>
<feature type="region of interest" description="Disordered" evidence="1">
    <location>
        <begin position="242"/>
        <end position="369"/>
    </location>
</feature>
<feature type="compositionally biased region" description="Polar residues" evidence="1">
    <location>
        <begin position="174"/>
        <end position="192"/>
    </location>
</feature>
<dbReference type="Proteomes" id="UP000219338">
    <property type="component" value="Unassembled WGS sequence"/>
</dbReference>
<evidence type="ECO:0000256" key="1">
    <source>
        <dbReference type="SAM" id="MobiDB-lite"/>
    </source>
</evidence>